<dbReference type="Pfam" id="PF01425">
    <property type="entry name" value="Amidase"/>
    <property type="match status" value="1"/>
</dbReference>
<dbReference type="OrthoDB" id="6428749at2759"/>
<dbReference type="Proteomes" id="UP000054359">
    <property type="component" value="Unassembled WGS sequence"/>
</dbReference>
<evidence type="ECO:0000313" key="3">
    <source>
        <dbReference type="Proteomes" id="UP000054359"/>
    </source>
</evidence>
<gene>
    <name evidence="2" type="ORF">X975_15936</name>
</gene>
<dbReference type="GO" id="GO:0012505">
    <property type="term" value="C:endomembrane system"/>
    <property type="evidence" value="ECO:0007669"/>
    <property type="project" value="TreeGrafter"/>
</dbReference>
<name>A0A087UAA6_STEMI</name>
<dbReference type="EMBL" id="KK118969">
    <property type="protein sequence ID" value="KFM74295.1"/>
    <property type="molecule type" value="Genomic_DNA"/>
</dbReference>
<dbReference type="AlphaFoldDB" id="A0A087UAA6"/>
<evidence type="ECO:0000259" key="1">
    <source>
        <dbReference type="Pfam" id="PF01425"/>
    </source>
</evidence>
<dbReference type="PANTHER" id="PTHR43372:SF4">
    <property type="entry name" value="FATTY-ACID AMIDE HYDROLASE 2"/>
    <property type="match status" value="1"/>
</dbReference>
<dbReference type="SUPFAM" id="SSF75304">
    <property type="entry name" value="Amidase signature (AS) enzymes"/>
    <property type="match status" value="1"/>
</dbReference>
<keyword evidence="3" id="KW-1185">Reference proteome</keyword>
<dbReference type="PANTHER" id="PTHR43372">
    <property type="entry name" value="FATTY-ACID AMIDE HYDROLASE"/>
    <property type="match status" value="1"/>
</dbReference>
<organism evidence="2 3">
    <name type="scientific">Stegodyphus mimosarum</name>
    <name type="common">African social velvet spider</name>
    <dbReference type="NCBI Taxonomy" id="407821"/>
    <lineage>
        <taxon>Eukaryota</taxon>
        <taxon>Metazoa</taxon>
        <taxon>Ecdysozoa</taxon>
        <taxon>Arthropoda</taxon>
        <taxon>Chelicerata</taxon>
        <taxon>Arachnida</taxon>
        <taxon>Araneae</taxon>
        <taxon>Araneomorphae</taxon>
        <taxon>Entelegynae</taxon>
        <taxon>Eresoidea</taxon>
        <taxon>Eresidae</taxon>
        <taxon>Stegodyphus</taxon>
    </lineage>
</organism>
<protein>
    <submittedName>
        <fullName evidence="2">Fatty-acid amide hydrolase 2</fullName>
    </submittedName>
</protein>
<sequence length="119" mass="13596">MIDMREKNKFYYECLEKFNVLKAKFEELLQGDAIFLLPTHPEPPPHYLMTIPKYPNIVYTCTFNILGYPSTQIPAGLCHGLPIGIQAISRRFQDHLTIAAAIELDKVFNGWICPCPVNV</sequence>
<proteinExistence type="predicted"/>
<dbReference type="STRING" id="407821.A0A087UAA6"/>
<dbReference type="OMA" id="DWAERIT"/>
<dbReference type="InterPro" id="IPR036928">
    <property type="entry name" value="AS_sf"/>
</dbReference>
<dbReference type="Gene3D" id="3.90.1300.10">
    <property type="entry name" value="Amidase signature (AS) domain"/>
    <property type="match status" value="1"/>
</dbReference>
<dbReference type="GO" id="GO:0016787">
    <property type="term" value="F:hydrolase activity"/>
    <property type="evidence" value="ECO:0007669"/>
    <property type="project" value="UniProtKB-KW"/>
</dbReference>
<accession>A0A087UAA6</accession>
<feature type="non-terminal residue" evidence="2">
    <location>
        <position position="119"/>
    </location>
</feature>
<evidence type="ECO:0000313" key="2">
    <source>
        <dbReference type="EMBL" id="KFM74295.1"/>
    </source>
</evidence>
<keyword evidence="2" id="KW-0378">Hydrolase</keyword>
<dbReference type="InterPro" id="IPR023631">
    <property type="entry name" value="Amidase_dom"/>
</dbReference>
<dbReference type="InterPro" id="IPR052739">
    <property type="entry name" value="FAAH2"/>
</dbReference>
<reference evidence="2 3" key="1">
    <citation type="submission" date="2013-11" db="EMBL/GenBank/DDBJ databases">
        <title>Genome sequencing of Stegodyphus mimosarum.</title>
        <authorList>
            <person name="Bechsgaard J."/>
        </authorList>
    </citation>
    <scope>NUCLEOTIDE SEQUENCE [LARGE SCALE GENOMIC DNA]</scope>
</reference>
<feature type="domain" description="Amidase" evidence="1">
    <location>
        <begin position="9"/>
        <end position="97"/>
    </location>
</feature>